<feature type="region of interest" description="Disordered" evidence="1">
    <location>
        <begin position="1"/>
        <end position="81"/>
    </location>
</feature>
<accession>A0A1D8G9P1</accession>
<proteinExistence type="predicted"/>
<feature type="compositionally biased region" description="Low complexity" evidence="1">
    <location>
        <begin position="27"/>
        <end position="38"/>
    </location>
</feature>
<evidence type="ECO:0000313" key="3">
    <source>
        <dbReference type="Proteomes" id="UP000095349"/>
    </source>
</evidence>
<feature type="compositionally biased region" description="Polar residues" evidence="1">
    <location>
        <begin position="48"/>
        <end position="57"/>
    </location>
</feature>
<dbReference type="EMBL" id="CP017316">
    <property type="protein sequence ID" value="AOT62167.1"/>
    <property type="molecule type" value="Genomic_DNA"/>
</dbReference>
<evidence type="ECO:0000313" key="2">
    <source>
        <dbReference type="EMBL" id="AOT62167.1"/>
    </source>
</evidence>
<dbReference type="AlphaFoldDB" id="A0A1D8G9P1"/>
<organism evidence="2 3">
    <name type="scientific">Streptomyces rubrolavendulae</name>
    <dbReference type="NCBI Taxonomy" id="285473"/>
    <lineage>
        <taxon>Bacteria</taxon>
        <taxon>Bacillati</taxon>
        <taxon>Actinomycetota</taxon>
        <taxon>Actinomycetes</taxon>
        <taxon>Kitasatosporales</taxon>
        <taxon>Streptomycetaceae</taxon>
        <taxon>Streptomyces</taxon>
    </lineage>
</organism>
<keyword evidence="3" id="KW-1185">Reference proteome</keyword>
<dbReference type="STRING" id="285473.A4G23_05060"/>
<sequence>MREAGVREAGVPASRGSRTRKADVRSGRATGRAAGGDPARTEARPQTYDETAATTLTIPDGYRAAAVEGSSWSTPTASPTR</sequence>
<feature type="compositionally biased region" description="Polar residues" evidence="1">
    <location>
        <begin position="70"/>
        <end position="81"/>
    </location>
</feature>
<reference evidence="2 3" key="1">
    <citation type="submission" date="2016-09" db="EMBL/GenBank/DDBJ databases">
        <title>Streptomyces rubrolavendulae MJM4426 Genome sequencing and assembly.</title>
        <authorList>
            <person name="Kim J.-G."/>
        </authorList>
    </citation>
    <scope>NUCLEOTIDE SEQUENCE [LARGE SCALE GENOMIC DNA]</scope>
    <source>
        <strain evidence="2 3">MJM4426</strain>
    </source>
</reference>
<protein>
    <submittedName>
        <fullName evidence="2">Uncharacterized protein</fullName>
    </submittedName>
</protein>
<evidence type="ECO:0000256" key="1">
    <source>
        <dbReference type="SAM" id="MobiDB-lite"/>
    </source>
</evidence>
<dbReference type="Proteomes" id="UP000095349">
    <property type="component" value="Chromosome"/>
</dbReference>
<name>A0A1D8G9P1_9ACTN</name>
<dbReference type="KEGG" id="srn:A4G23_05060"/>
<gene>
    <name evidence="2" type="ORF">A4G23_05060</name>
</gene>